<proteinExistence type="predicted"/>
<name>A0A833WPK6_PHYIN</name>
<evidence type="ECO:0000256" key="1">
    <source>
        <dbReference type="SAM" id="MobiDB-lite"/>
    </source>
</evidence>
<accession>A0A833WPK6</accession>
<protein>
    <submittedName>
        <fullName evidence="2">Uncharacterized protein</fullName>
    </submittedName>
</protein>
<dbReference type="Proteomes" id="UP000602510">
    <property type="component" value="Unassembled WGS sequence"/>
</dbReference>
<comment type="caution">
    <text evidence="2">The sequence shown here is derived from an EMBL/GenBank/DDBJ whole genome shotgun (WGS) entry which is preliminary data.</text>
</comment>
<sequence>MSARVRRLRCSNQRKRRVTLQAASRMGKSRGLRCEILRTSRHCFRSDDPPPPPSGEQRGQRQPLRARQIARSVPVTSCFDVAGQLSLACYTGCIAVLSRINGMQRHGLQQCIEHGASGIGASCMLLWQLQLVLPHRIASCKLQRHARRLQSWHSSNSAIRFCIALVCYVNAQRRGARHFLLLLLLAGHEASLAAIDARLFSKAEPSSTYDIESTTLPHAAVVDRNSLIASGST</sequence>
<dbReference type="AlphaFoldDB" id="A0A833WPK6"/>
<evidence type="ECO:0000313" key="3">
    <source>
        <dbReference type="Proteomes" id="UP000602510"/>
    </source>
</evidence>
<keyword evidence="3" id="KW-1185">Reference proteome</keyword>
<dbReference type="EMBL" id="WSZM01000435">
    <property type="protein sequence ID" value="KAF4033096.1"/>
    <property type="molecule type" value="Genomic_DNA"/>
</dbReference>
<evidence type="ECO:0000313" key="2">
    <source>
        <dbReference type="EMBL" id="KAF4033096.1"/>
    </source>
</evidence>
<gene>
    <name evidence="2" type="ORF">GN244_ATG14980</name>
</gene>
<organism evidence="2 3">
    <name type="scientific">Phytophthora infestans</name>
    <name type="common">Potato late blight agent</name>
    <name type="synonym">Botrytis infestans</name>
    <dbReference type="NCBI Taxonomy" id="4787"/>
    <lineage>
        <taxon>Eukaryota</taxon>
        <taxon>Sar</taxon>
        <taxon>Stramenopiles</taxon>
        <taxon>Oomycota</taxon>
        <taxon>Peronosporomycetes</taxon>
        <taxon>Peronosporales</taxon>
        <taxon>Peronosporaceae</taxon>
        <taxon>Phytophthora</taxon>
    </lineage>
</organism>
<reference evidence="2" key="1">
    <citation type="submission" date="2020-04" db="EMBL/GenBank/DDBJ databases">
        <title>Hybrid Assembly of Korean Phytophthora infestans isolates.</title>
        <authorList>
            <person name="Prokchorchik M."/>
            <person name="Lee Y."/>
            <person name="Seo J."/>
            <person name="Cho J.-H."/>
            <person name="Park Y.-E."/>
            <person name="Jang D.-C."/>
            <person name="Im J.-S."/>
            <person name="Choi J.-G."/>
            <person name="Park H.-J."/>
            <person name="Lee G.-B."/>
            <person name="Lee Y.-G."/>
            <person name="Hong S.-Y."/>
            <person name="Cho K."/>
            <person name="Sohn K.H."/>
        </authorList>
    </citation>
    <scope>NUCLEOTIDE SEQUENCE</scope>
    <source>
        <strain evidence="2">KR_1_A1</strain>
    </source>
</reference>
<feature type="region of interest" description="Disordered" evidence="1">
    <location>
        <begin position="42"/>
        <end position="64"/>
    </location>
</feature>